<keyword evidence="2" id="KW-0805">Transcription regulation</keyword>
<evidence type="ECO:0000256" key="2">
    <source>
        <dbReference type="ARBA" id="ARBA00023015"/>
    </source>
</evidence>
<proteinExistence type="predicted"/>
<dbReference type="Pfam" id="PF00486">
    <property type="entry name" value="Trans_reg_C"/>
    <property type="match status" value="1"/>
</dbReference>
<protein>
    <submittedName>
        <fullName evidence="8">Winged helix family transcriptional regulator</fullName>
    </submittedName>
</protein>
<dbReference type="InterPro" id="IPR039420">
    <property type="entry name" value="WalR-like"/>
</dbReference>
<reference evidence="8 9" key="1">
    <citation type="submission" date="2018-09" db="EMBL/GenBank/DDBJ databases">
        <title>Micromonospora sp. nov. MS1-9, isolated from a root of Musa sp.</title>
        <authorList>
            <person name="Kuncharoen N."/>
            <person name="Kudo T."/>
            <person name="Ohkuma M."/>
            <person name="Yuki M."/>
            <person name="Tanasupawat S."/>
        </authorList>
    </citation>
    <scope>NUCLEOTIDE SEQUENCE [LARGE SCALE GENOMIC DNA]</scope>
    <source>
        <strain evidence="8 9">MS1-9</strain>
    </source>
</reference>
<dbReference type="InterPro" id="IPR016032">
    <property type="entry name" value="Sig_transdc_resp-reg_C-effctor"/>
</dbReference>
<dbReference type="GO" id="GO:0032993">
    <property type="term" value="C:protein-DNA complex"/>
    <property type="evidence" value="ECO:0007669"/>
    <property type="project" value="TreeGrafter"/>
</dbReference>
<dbReference type="GO" id="GO:0000976">
    <property type="term" value="F:transcription cis-regulatory region binding"/>
    <property type="evidence" value="ECO:0007669"/>
    <property type="project" value="TreeGrafter"/>
</dbReference>
<dbReference type="GO" id="GO:0006355">
    <property type="term" value="P:regulation of DNA-templated transcription"/>
    <property type="evidence" value="ECO:0007669"/>
    <property type="project" value="InterPro"/>
</dbReference>
<evidence type="ECO:0000313" key="8">
    <source>
        <dbReference type="EMBL" id="RKN31916.1"/>
    </source>
</evidence>
<evidence type="ECO:0000256" key="6">
    <source>
        <dbReference type="SAM" id="MobiDB-lite"/>
    </source>
</evidence>
<dbReference type="SUPFAM" id="SSF46894">
    <property type="entry name" value="C-terminal effector domain of the bipartite response regulators"/>
    <property type="match status" value="1"/>
</dbReference>
<gene>
    <name evidence="8" type="ORF">D7044_16060</name>
</gene>
<dbReference type="EMBL" id="RAZT01000007">
    <property type="protein sequence ID" value="RKN31916.1"/>
    <property type="molecule type" value="Genomic_DNA"/>
</dbReference>
<accession>A0A3A9YI43</accession>
<feature type="compositionally biased region" description="Basic and acidic residues" evidence="6">
    <location>
        <begin position="1"/>
        <end position="13"/>
    </location>
</feature>
<dbReference type="AlphaFoldDB" id="A0A3A9YI43"/>
<dbReference type="SMART" id="SM00862">
    <property type="entry name" value="Trans_reg_C"/>
    <property type="match status" value="1"/>
</dbReference>
<sequence>MLDDAPRLDDRPARATTGTGDAERRRLTRPVELVTVPVGAAAEPARTGLVLRPVRRTALLDGAPLALTRREYDLLLFLAHRPDQALGREQLLREVWGHGPCLGPRTVDVHVSRLRHKLAGRGPVITTVHGIGYRLDRAERLRIAAD</sequence>
<dbReference type="PANTHER" id="PTHR48111:SF4">
    <property type="entry name" value="DNA-BINDING DUAL TRANSCRIPTIONAL REGULATOR OMPR"/>
    <property type="match status" value="1"/>
</dbReference>
<evidence type="ECO:0000256" key="4">
    <source>
        <dbReference type="ARBA" id="ARBA00023163"/>
    </source>
</evidence>
<keyword evidence="4" id="KW-0804">Transcription</keyword>
<dbReference type="PROSITE" id="PS51755">
    <property type="entry name" value="OMPR_PHOB"/>
    <property type="match status" value="1"/>
</dbReference>
<evidence type="ECO:0000256" key="5">
    <source>
        <dbReference type="PROSITE-ProRule" id="PRU01091"/>
    </source>
</evidence>
<name>A0A3A9YI43_9ACTN</name>
<comment type="caution">
    <text evidence="8">The sequence shown here is derived from an EMBL/GenBank/DDBJ whole genome shotgun (WGS) entry which is preliminary data.</text>
</comment>
<keyword evidence="1" id="KW-0597">Phosphoprotein</keyword>
<evidence type="ECO:0000256" key="1">
    <source>
        <dbReference type="ARBA" id="ARBA00022553"/>
    </source>
</evidence>
<dbReference type="InterPro" id="IPR036388">
    <property type="entry name" value="WH-like_DNA-bd_sf"/>
</dbReference>
<evidence type="ECO:0000313" key="9">
    <source>
        <dbReference type="Proteomes" id="UP000275865"/>
    </source>
</evidence>
<feature type="domain" description="OmpR/PhoB-type" evidence="7">
    <location>
        <begin position="41"/>
        <end position="137"/>
    </location>
</feature>
<feature type="DNA-binding region" description="OmpR/PhoB-type" evidence="5">
    <location>
        <begin position="41"/>
        <end position="137"/>
    </location>
</feature>
<organism evidence="8 9">
    <name type="scientific">Micromonospora musae</name>
    <dbReference type="NCBI Taxonomy" id="1894970"/>
    <lineage>
        <taxon>Bacteria</taxon>
        <taxon>Bacillati</taxon>
        <taxon>Actinomycetota</taxon>
        <taxon>Actinomycetes</taxon>
        <taxon>Micromonosporales</taxon>
        <taxon>Micromonosporaceae</taxon>
        <taxon>Micromonospora</taxon>
    </lineage>
</organism>
<dbReference type="Gene3D" id="1.10.10.10">
    <property type="entry name" value="Winged helix-like DNA-binding domain superfamily/Winged helix DNA-binding domain"/>
    <property type="match status" value="1"/>
</dbReference>
<dbReference type="CDD" id="cd00383">
    <property type="entry name" value="trans_reg_C"/>
    <property type="match status" value="1"/>
</dbReference>
<dbReference type="Proteomes" id="UP000275865">
    <property type="component" value="Unassembled WGS sequence"/>
</dbReference>
<evidence type="ECO:0000256" key="3">
    <source>
        <dbReference type="ARBA" id="ARBA00023125"/>
    </source>
</evidence>
<dbReference type="GO" id="GO:0005829">
    <property type="term" value="C:cytosol"/>
    <property type="evidence" value="ECO:0007669"/>
    <property type="project" value="TreeGrafter"/>
</dbReference>
<dbReference type="InterPro" id="IPR001867">
    <property type="entry name" value="OmpR/PhoB-type_DNA-bd"/>
</dbReference>
<dbReference type="GO" id="GO:0000156">
    <property type="term" value="F:phosphorelay response regulator activity"/>
    <property type="evidence" value="ECO:0007669"/>
    <property type="project" value="TreeGrafter"/>
</dbReference>
<keyword evidence="3 5" id="KW-0238">DNA-binding</keyword>
<feature type="region of interest" description="Disordered" evidence="6">
    <location>
        <begin position="1"/>
        <end position="27"/>
    </location>
</feature>
<evidence type="ECO:0000259" key="7">
    <source>
        <dbReference type="PROSITE" id="PS51755"/>
    </source>
</evidence>
<dbReference type="PANTHER" id="PTHR48111">
    <property type="entry name" value="REGULATOR OF RPOS"/>
    <property type="match status" value="1"/>
</dbReference>